<dbReference type="EMBL" id="SLXM01000012">
    <property type="protein sequence ID" value="TCP22377.1"/>
    <property type="molecule type" value="Genomic_DNA"/>
</dbReference>
<organism evidence="1 2">
    <name type="scientific">Tenacibaculum skagerrakense</name>
    <dbReference type="NCBI Taxonomy" id="186571"/>
    <lineage>
        <taxon>Bacteria</taxon>
        <taxon>Pseudomonadati</taxon>
        <taxon>Bacteroidota</taxon>
        <taxon>Flavobacteriia</taxon>
        <taxon>Flavobacteriales</taxon>
        <taxon>Flavobacteriaceae</taxon>
        <taxon>Tenacibaculum</taxon>
    </lineage>
</organism>
<reference evidence="1 2" key="1">
    <citation type="submission" date="2019-03" db="EMBL/GenBank/DDBJ databases">
        <title>Genomic Encyclopedia of Type Strains, Phase IV (KMG-IV): sequencing the most valuable type-strain genomes for metagenomic binning, comparative biology and taxonomic classification.</title>
        <authorList>
            <person name="Goeker M."/>
        </authorList>
    </citation>
    <scope>NUCLEOTIDE SEQUENCE [LARGE SCALE GENOMIC DNA]</scope>
    <source>
        <strain evidence="1 2">DSM 14836</strain>
    </source>
</reference>
<evidence type="ECO:0000313" key="2">
    <source>
        <dbReference type="Proteomes" id="UP000294564"/>
    </source>
</evidence>
<protein>
    <submittedName>
        <fullName evidence="1">Uncharacterized protein</fullName>
    </submittedName>
</protein>
<keyword evidence="2" id="KW-1185">Reference proteome</keyword>
<dbReference type="RefSeq" id="WP_132795888.1">
    <property type="nucleotide sequence ID" value="NZ_SLXM01000012.1"/>
</dbReference>
<dbReference type="AlphaFoldDB" id="A0A4R2NLE5"/>
<name>A0A4R2NLE5_9FLAO</name>
<comment type="caution">
    <text evidence="1">The sequence shown here is derived from an EMBL/GenBank/DDBJ whole genome shotgun (WGS) entry which is preliminary data.</text>
</comment>
<evidence type="ECO:0000313" key="1">
    <source>
        <dbReference type="EMBL" id="TCP22377.1"/>
    </source>
</evidence>
<dbReference type="OrthoDB" id="1441153at2"/>
<sequence length="274" mass="32677">MEKRYLFSAYWRKEDVEFLKQFKLSRNIQEGFKGFTVDEKTHDLIMMRYNKKNIFRSIKPKEFQVIFTGVTFTQEEIDNAKYYVLYSVGDPIGYPQPEQGYAKQVFDFKECNFIRNKRKQKAPFRIKKPKWKKNQLSFSLHWEHDILFFKREVYEEIFAPQGLKCIDVLDHKTGKPLECTIQLDIPTAKSKLLIDGTAFDIYEPNCGVKQYSGKTLDFFPPFENNFEFNICYTQEEFDNGYKRILISKEFCKLLVEAKIIKYEFGYLSPMKSPL</sequence>
<gene>
    <name evidence="1" type="ORF">EV195_11226</name>
</gene>
<proteinExistence type="predicted"/>
<dbReference type="Proteomes" id="UP000294564">
    <property type="component" value="Unassembled WGS sequence"/>
</dbReference>
<accession>A0A4R2NLE5</accession>